<evidence type="ECO:0000259" key="1">
    <source>
        <dbReference type="Pfam" id="PF18013"/>
    </source>
</evidence>
<gene>
    <name evidence="2" type="ORF">AMURIS_02383</name>
</gene>
<dbReference type="Proteomes" id="UP000236311">
    <property type="component" value="Unassembled WGS sequence"/>
</dbReference>
<evidence type="ECO:0000313" key="2">
    <source>
        <dbReference type="EMBL" id="SOY29662.1"/>
    </source>
</evidence>
<dbReference type="Pfam" id="PF18013">
    <property type="entry name" value="Phage_lysozyme2"/>
    <property type="match status" value="1"/>
</dbReference>
<keyword evidence="3" id="KW-1185">Reference proteome</keyword>
<proteinExistence type="predicted"/>
<reference evidence="2 3" key="1">
    <citation type="submission" date="2018-01" db="EMBL/GenBank/DDBJ databases">
        <authorList>
            <person name="Gaut B.S."/>
            <person name="Morton B.R."/>
            <person name="Clegg M.T."/>
            <person name="Duvall M.R."/>
        </authorList>
    </citation>
    <scope>NUCLEOTIDE SEQUENCE [LARGE SCALE GENOMIC DNA]</scope>
    <source>
        <strain evidence="2">GP69</strain>
    </source>
</reference>
<dbReference type="SUPFAM" id="SSF54001">
    <property type="entry name" value="Cysteine proteinases"/>
    <property type="match status" value="1"/>
</dbReference>
<dbReference type="AlphaFoldDB" id="A0A2K4ZGU8"/>
<dbReference type="Gene3D" id="1.10.530.10">
    <property type="match status" value="1"/>
</dbReference>
<protein>
    <recommendedName>
        <fullName evidence="1">Phage tail lysozyme domain-containing protein</fullName>
    </recommendedName>
</protein>
<dbReference type="EMBL" id="OFSM01000011">
    <property type="protein sequence ID" value="SOY29662.1"/>
    <property type="molecule type" value="Genomic_DNA"/>
</dbReference>
<dbReference type="RefSeq" id="WP_103239752.1">
    <property type="nucleotide sequence ID" value="NZ_JANJZD010000010.1"/>
</dbReference>
<dbReference type="InterPro" id="IPR041219">
    <property type="entry name" value="Phage_lysozyme2"/>
</dbReference>
<evidence type="ECO:0000313" key="3">
    <source>
        <dbReference type="Proteomes" id="UP000236311"/>
    </source>
</evidence>
<name>A0A2K4ZGU8_9FIRM</name>
<sequence length="532" mass="56806">MALKGSTVREQVWNYLASAGLSNHGVAGLMGNLSAESRLNPKNLEDLCEARLKEAGKLYCTDETYTVAVDSGEISQEEFLHPLPNKQYGYGLAQWTSPGRKAGLYDLAKSRGVSIGDLEMQLDFLMQELSTSYRNVLEILKSATSVRAASDAVLIDFERPKNQGEAVKKKRAGYGQKYYDEFVKPASVNTAGTSTKPEGGKATMTETQARQHILSIMQGWVGLKRSDGSHKVIIDTYNGHKPLARNYSVKYTDAYCATTISAAAIEAGFDDIIPLECGCGQMIELAKKMGIWEENDAYVPEPADIILYDWDDNGIGNNTGWPDHVGMAEKVAGSTITVLEGNMSGGVVGRRNLQVNGRYIRGYILPKYAGKADKPDEPNTSGNLKVGDIVTFTGKNHYASSYASAKKVSCMSGQAKVTAINAKGAHPYHLVAVPGKGSNVYGWVDAADIQGAASGSGPSGGTVAIKVGDTVNYSGNVHYTSSYKGAKSSSCKGGTAKVTAINKTGAHPYHLKHTGSGCTVYGWVDADKVSGS</sequence>
<dbReference type="InterPro" id="IPR038765">
    <property type="entry name" value="Papain-like_cys_pep_sf"/>
</dbReference>
<feature type="domain" description="Phage tail lysozyme" evidence="1">
    <location>
        <begin position="9"/>
        <end position="182"/>
    </location>
</feature>
<dbReference type="OrthoDB" id="1851050at2"/>
<accession>A0A2K4ZGU8</accession>
<organism evidence="2 3">
    <name type="scientific">Acetatifactor muris</name>
    <dbReference type="NCBI Taxonomy" id="879566"/>
    <lineage>
        <taxon>Bacteria</taxon>
        <taxon>Bacillati</taxon>
        <taxon>Bacillota</taxon>
        <taxon>Clostridia</taxon>
        <taxon>Lachnospirales</taxon>
        <taxon>Lachnospiraceae</taxon>
        <taxon>Acetatifactor</taxon>
    </lineage>
</organism>